<evidence type="ECO:0000313" key="2">
    <source>
        <dbReference type="EMBL" id="CAF3589734.1"/>
    </source>
</evidence>
<dbReference type="EMBL" id="CAJNYD010004329">
    <property type="protein sequence ID" value="CAF3589734.1"/>
    <property type="molecule type" value="Genomic_DNA"/>
</dbReference>
<gene>
    <name evidence="2" type="ORF">LUA448_LOCUS29878</name>
</gene>
<dbReference type="Proteomes" id="UP000663833">
    <property type="component" value="Unassembled WGS sequence"/>
</dbReference>
<evidence type="ECO:0000313" key="3">
    <source>
        <dbReference type="Proteomes" id="UP000663833"/>
    </source>
</evidence>
<name>A0A818MGY5_9BILA</name>
<evidence type="ECO:0000256" key="1">
    <source>
        <dbReference type="SAM" id="MobiDB-lite"/>
    </source>
</evidence>
<feature type="region of interest" description="Disordered" evidence="1">
    <location>
        <begin position="1"/>
        <end position="28"/>
    </location>
</feature>
<dbReference type="AlphaFoldDB" id="A0A818MGY5"/>
<proteinExistence type="predicted"/>
<sequence>MKATIGQEKQQRIQQSSMTTGQLSPVSSSNFSPLMVASFNENLDTQSTGFETDRKSYTSLEKIENSPDSFKKDAGIDASIAGHLARATQFKREKSHQNSKNISNTDIDLDIQTFSSLWSDDDDEQLVNHFYIDNTAQRKSNSHHRKLSRYLSTVNRSLLDRPGDLIADFYFSQLNRNMQENVRHVESKSLMMAVRMLFNMLVLFHRRRSILTPSTSQTDVTLTSKVNNLNEVPTLTAVDPPDFVDRKKRRR</sequence>
<feature type="compositionally biased region" description="Polar residues" evidence="1">
    <location>
        <begin position="12"/>
        <end position="28"/>
    </location>
</feature>
<reference evidence="2" key="1">
    <citation type="submission" date="2021-02" db="EMBL/GenBank/DDBJ databases">
        <authorList>
            <person name="Nowell W R."/>
        </authorList>
    </citation>
    <scope>NUCLEOTIDE SEQUENCE</scope>
</reference>
<protein>
    <submittedName>
        <fullName evidence="2">Uncharacterized protein</fullName>
    </submittedName>
</protein>
<accession>A0A818MGY5</accession>
<organism evidence="2 3">
    <name type="scientific">Rotaria socialis</name>
    <dbReference type="NCBI Taxonomy" id="392032"/>
    <lineage>
        <taxon>Eukaryota</taxon>
        <taxon>Metazoa</taxon>
        <taxon>Spiralia</taxon>
        <taxon>Gnathifera</taxon>
        <taxon>Rotifera</taxon>
        <taxon>Eurotatoria</taxon>
        <taxon>Bdelloidea</taxon>
        <taxon>Philodinida</taxon>
        <taxon>Philodinidae</taxon>
        <taxon>Rotaria</taxon>
    </lineage>
</organism>
<comment type="caution">
    <text evidence="2">The sequence shown here is derived from an EMBL/GenBank/DDBJ whole genome shotgun (WGS) entry which is preliminary data.</text>
</comment>